<dbReference type="Gene3D" id="3.80.10.10">
    <property type="entry name" value="Ribonuclease Inhibitor"/>
    <property type="match status" value="1"/>
</dbReference>
<dbReference type="InterPro" id="IPR032675">
    <property type="entry name" value="LRR_dom_sf"/>
</dbReference>
<evidence type="ECO:0000313" key="2">
    <source>
        <dbReference type="Proteomes" id="UP000317650"/>
    </source>
</evidence>
<name>A0A4S8J110_MUSBA</name>
<reference evidence="1 2" key="1">
    <citation type="journal article" date="2019" name="Nat. Plants">
        <title>Genome sequencing of Musa balbisiana reveals subgenome evolution and function divergence in polyploid bananas.</title>
        <authorList>
            <person name="Yao X."/>
        </authorList>
    </citation>
    <scope>NUCLEOTIDE SEQUENCE [LARGE SCALE GENOMIC DNA]</scope>
    <source>
        <strain evidence="2">cv. DH-PKW</strain>
        <tissue evidence="1">Leaves</tissue>
    </source>
</reference>
<keyword evidence="2" id="KW-1185">Reference proteome</keyword>
<organism evidence="1 2">
    <name type="scientific">Musa balbisiana</name>
    <name type="common">Banana</name>
    <dbReference type="NCBI Taxonomy" id="52838"/>
    <lineage>
        <taxon>Eukaryota</taxon>
        <taxon>Viridiplantae</taxon>
        <taxon>Streptophyta</taxon>
        <taxon>Embryophyta</taxon>
        <taxon>Tracheophyta</taxon>
        <taxon>Spermatophyta</taxon>
        <taxon>Magnoliopsida</taxon>
        <taxon>Liliopsida</taxon>
        <taxon>Zingiberales</taxon>
        <taxon>Musaceae</taxon>
        <taxon>Musa</taxon>
    </lineage>
</organism>
<comment type="caution">
    <text evidence="1">The sequence shown here is derived from an EMBL/GenBank/DDBJ whole genome shotgun (WGS) entry which is preliminary data.</text>
</comment>
<dbReference type="EMBL" id="PYDT01000007">
    <property type="protein sequence ID" value="THU54963.1"/>
    <property type="molecule type" value="Genomic_DNA"/>
</dbReference>
<accession>A0A4S8J110</accession>
<gene>
    <name evidence="1" type="ORF">C4D60_Mb11t01590</name>
</gene>
<sequence length="140" mass="16081">MLRRMADRFTGLLELDLSQSAWRSFYPGVTDSDFAVIAAGFRKFRVIDLQNCKVQKGYRQRVVAIAMGFLDLKRLYITRSRSVTDELLKAVSKSWLAGRTNITDTGLLALAVGCRYIKVLDMSKLAMLEFQELLRLHHHR</sequence>
<dbReference type="AlphaFoldDB" id="A0A4S8J110"/>
<evidence type="ECO:0000313" key="1">
    <source>
        <dbReference type="EMBL" id="THU54963.1"/>
    </source>
</evidence>
<protein>
    <submittedName>
        <fullName evidence="1">Uncharacterized protein</fullName>
    </submittedName>
</protein>
<dbReference type="Proteomes" id="UP000317650">
    <property type="component" value="Chromosome 11"/>
</dbReference>
<proteinExistence type="predicted"/>
<dbReference type="SUPFAM" id="SSF52047">
    <property type="entry name" value="RNI-like"/>
    <property type="match status" value="1"/>
</dbReference>
<dbReference type="STRING" id="52838.A0A4S8J110"/>